<reference evidence="1 2" key="1">
    <citation type="submission" date="2016-01" db="EMBL/GenBank/DDBJ databases">
        <title>Genome sequencing of Roseivirga echinicomitans KMM 6058.</title>
        <authorList>
            <person name="Selvaratnam C."/>
            <person name="Thevarajoo S."/>
            <person name="Goh K.M."/>
            <person name="Ee R."/>
            <person name="Chan K.-G."/>
            <person name="Chong C.S."/>
        </authorList>
    </citation>
    <scope>NUCLEOTIDE SEQUENCE [LARGE SCALE GENOMIC DNA]</scope>
    <source>
        <strain evidence="1 2">KMM 6058</strain>
    </source>
</reference>
<accession>A0A150XYH8</accession>
<protein>
    <submittedName>
        <fullName evidence="1">Uncharacterized protein</fullName>
    </submittedName>
</protein>
<proteinExistence type="predicted"/>
<evidence type="ECO:0000313" key="1">
    <source>
        <dbReference type="EMBL" id="KYG83726.1"/>
    </source>
</evidence>
<organism evidence="1 2">
    <name type="scientific">Roseivirga echinicomitans</name>
    <dbReference type="NCBI Taxonomy" id="296218"/>
    <lineage>
        <taxon>Bacteria</taxon>
        <taxon>Pseudomonadati</taxon>
        <taxon>Bacteroidota</taxon>
        <taxon>Cytophagia</taxon>
        <taxon>Cytophagales</taxon>
        <taxon>Roseivirgaceae</taxon>
        <taxon>Roseivirga</taxon>
    </lineage>
</organism>
<evidence type="ECO:0000313" key="2">
    <source>
        <dbReference type="Proteomes" id="UP000075615"/>
    </source>
</evidence>
<dbReference type="STRING" id="296218.AWN68_02665"/>
<dbReference type="EMBL" id="LRDB01000001">
    <property type="protein sequence ID" value="KYG83726.1"/>
    <property type="molecule type" value="Genomic_DNA"/>
</dbReference>
<dbReference type="PROSITE" id="PS51257">
    <property type="entry name" value="PROKAR_LIPOPROTEIN"/>
    <property type="match status" value="1"/>
</dbReference>
<sequence>MKAEGMFFYNKERQLEEYLQVVSHISYSCMPEVHCGKQGTACKIGVHMQNLAECAVPLQGEG</sequence>
<dbReference type="Proteomes" id="UP000075615">
    <property type="component" value="Unassembled WGS sequence"/>
</dbReference>
<name>A0A150XYH8_9BACT</name>
<gene>
    <name evidence="1" type="ORF">AWN68_02665</name>
</gene>
<dbReference type="AlphaFoldDB" id="A0A150XYH8"/>
<comment type="caution">
    <text evidence="1">The sequence shown here is derived from an EMBL/GenBank/DDBJ whole genome shotgun (WGS) entry which is preliminary data.</text>
</comment>
<keyword evidence="2" id="KW-1185">Reference proteome</keyword>